<keyword evidence="2" id="KW-0560">Oxidoreductase</keyword>
<dbReference type="PANTHER" id="PTHR34846">
    <property type="entry name" value="4-CARBOXYMUCONOLACTONE DECARBOXYLASE FAMILY PROTEIN (AFU_ORTHOLOGUE AFUA_6G11590)"/>
    <property type="match status" value="1"/>
</dbReference>
<dbReference type="SUPFAM" id="SSF69118">
    <property type="entry name" value="AhpD-like"/>
    <property type="match status" value="1"/>
</dbReference>
<accession>Q2PYH5</accession>
<organism evidence="2">
    <name type="scientific">uncultured marine bacterium Ant4D3</name>
    <dbReference type="NCBI Taxonomy" id="360423"/>
    <lineage>
        <taxon>Bacteria</taxon>
        <taxon>environmental samples</taxon>
    </lineage>
</organism>
<keyword evidence="2" id="KW-0575">Peroxidase</keyword>
<proteinExistence type="predicted"/>
<dbReference type="InterPro" id="IPR004675">
    <property type="entry name" value="AhpD_core"/>
</dbReference>
<dbReference type="Pfam" id="PF02627">
    <property type="entry name" value="CMD"/>
    <property type="match status" value="1"/>
</dbReference>
<dbReference type="GO" id="GO:0051920">
    <property type="term" value="F:peroxiredoxin activity"/>
    <property type="evidence" value="ECO:0007669"/>
    <property type="project" value="InterPro"/>
</dbReference>
<dbReference type="AlphaFoldDB" id="Q2PYH5"/>
<sequence>MRVAVKETSQYPWFIRPFFWKQKRKYGVVLQPGLVWARVPKLFASVAILYGALDRKSSPVDPVLRSLVTVRVSQINWCHFCVDINASTLAKRAGSLEKAEQVAQWKDSQLFSKKERVVLEYTEAVTFSDQQVTEELMLQLKCFFDDDGVVELTGLIAFQNLSSKFNSALDVPAQGFCKLPFDPISDSQV</sequence>
<dbReference type="Gene3D" id="1.20.1290.10">
    <property type="entry name" value="AhpD-like"/>
    <property type="match status" value="1"/>
</dbReference>
<dbReference type="NCBIfam" id="TIGR00778">
    <property type="entry name" value="ahpD_dom"/>
    <property type="match status" value="1"/>
</dbReference>
<dbReference type="InterPro" id="IPR029032">
    <property type="entry name" value="AhpD-like"/>
</dbReference>
<protein>
    <submittedName>
        <fullName evidence="2">Alkylhydroperoxidase AhpD family core domain protein</fullName>
    </submittedName>
</protein>
<evidence type="ECO:0000259" key="1">
    <source>
        <dbReference type="Pfam" id="PF02627"/>
    </source>
</evidence>
<dbReference type="EMBL" id="DQ295237">
    <property type="protein sequence ID" value="ABC25252.1"/>
    <property type="molecule type" value="Genomic_DNA"/>
</dbReference>
<evidence type="ECO:0000313" key="2">
    <source>
        <dbReference type="EMBL" id="ABC25252.1"/>
    </source>
</evidence>
<reference evidence="2" key="1">
    <citation type="journal article" date="2006" name="Appl. Environ. Microbiol.">
        <title>Comparative genomics of DNA fragments from six Antarctic marine planktonic bacteria.</title>
        <authorList>
            <person name="Grzymski J.J."/>
            <person name="Carter B.J."/>
            <person name="DeLong E.F."/>
            <person name="Feldman R.A."/>
            <person name="Ghadiri A."/>
            <person name="Murray A.E."/>
        </authorList>
    </citation>
    <scope>NUCLEOTIDE SEQUENCE</scope>
</reference>
<feature type="domain" description="Carboxymuconolactone decarboxylase-like" evidence="1">
    <location>
        <begin position="40"/>
        <end position="123"/>
    </location>
</feature>
<dbReference type="InterPro" id="IPR003779">
    <property type="entry name" value="CMD-like"/>
</dbReference>
<dbReference type="PANTHER" id="PTHR34846:SF10">
    <property type="entry name" value="CYTOPLASMIC PROTEIN"/>
    <property type="match status" value="1"/>
</dbReference>
<name>Q2PYH5_9BACT</name>